<reference evidence="1 2" key="1">
    <citation type="submission" date="2019-03" db="EMBL/GenBank/DDBJ databases">
        <title>Genomics of glacier-inhabiting Cryobacterium strains.</title>
        <authorList>
            <person name="Liu Q."/>
            <person name="Xin Y.-H."/>
        </authorList>
    </citation>
    <scope>NUCLEOTIDE SEQUENCE [LARGE SCALE GENOMIC DNA]</scope>
    <source>
        <strain evidence="1 2">Sr47</strain>
    </source>
</reference>
<keyword evidence="1" id="KW-0255">Endonuclease</keyword>
<keyword evidence="1" id="KW-0378">Hydrolase</keyword>
<gene>
    <name evidence="1" type="ORF">E3O23_15525</name>
</gene>
<accession>A0A4R8UAL9</accession>
<keyword evidence="1" id="KW-0540">Nuclease</keyword>
<dbReference type="InterPro" id="IPR048000">
    <property type="entry name" value="TnsA-like"/>
</dbReference>
<name>A0A4R8UAL9_9MICO</name>
<sequence>MTLNNRKRPDGFKNVTTIAKRDVLVWTDATGKPRHATADKGATKLNLHTARLSRQAAKYQHRRHYEGYYWFARTGKHVWYESMTEYTALMWLDYQHPVRAIAAQPMCIFFADGTRHYPDFFSVHDDGSQVLYDVRPLERIDEKAAVQFGKTRELCKKTGWRYEVFAGVHQVVRHNLEWLAAYRHQRCSPDGVLSERVLSFLTEARPLADVLRLLDLKSPARYLPQLYHMMWTRHICFDIAQPLSPATPIWKA</sequence>
<dbReference type="RefSeq" id="WP_134492559.1">
    <property type="nucleotide sequence ID" value="NZ_SOEZ01000075.1"/>
</dbReference>
<comment type="caution">
    <text evidence="1">The sequence shown here is derived from an EMBL/GenBank/DDBJ whole genome shotgun (WGS) entry which is preliminary data.</text>
</comment>
<organism evidence="1 2">
    <name type="scientific">Cryobacterium tagatosivorans</name>
    <dbReference type="NCBI Taxonomy" id="1259199"/>
    <lineage>
        <taxon>Bacteria</taxon>
        <taxon>Bacillati</taxon>
        <taxon>Actinomycetota</taxon>
        <taxon>Actinomycetes</taxon>
        <taxon>Micrococcales</taxon>
        <taxon>Microbacteriaceae</taxon>
        <taxon>Cryobacterium</taxon>
    </lineage>
</organism>
<dbReference type="OrthoDB" id="3403133at2"/>
<protein>
    <submittedName>
        <fullName evidence="1">TnsA-like heteromeric transposase endonuclease subunit</fullName>
    </submittedName>
</protein>
<dbReference type="EMBL" id="SOEZ01000075">
    <property type="protein sequence ID" value="TFB47265.1"/>
    <property type="molecule type" value="Genomic_DNA"/>
</dbReference>
<evidence type="ECO:0000313" key="2">
    <source>
        <dbReference type="Proteomes" id="UP000297866"/>
    </source>
</evidence>
<dbReference type="AlphaFoldDB" id="A0A4R8UAL9"/>
<proteinExistence type="predicted"/>
<dbReference type="NCBIfam" id="NF033179">
    <property type="entry name" value="TnsA_like_Actin"/>
    <property type="match status" value="1"/>
</dbReference>
<evidence type="ECO:0000313" key="1">
    <source>
        <dbReference type="EMBL" id="TFB47265.1"/>
    </source>
</evidence>
<dbReference type="Proteomes" id="UP000297866">
    <property type="component" value="Unassembled WGS sequence"/>
</dbReference>
<dbReference type="GO" id="GO:0004519">
    <property type="term" value="F:endonuclease activity"/>
    <property type="evidence" value="ECO:0007669"/>
    <property type="project" value="UniProtKB-KW"/>
</dbReference>
<keyword evidence="2" id="KW-1185">Reference proteome</keyword>